<dbReference type="Proteomes" id="UP000233551">
    <property type="component" value="Unassembled WGS sequence"/>
</dbReference>
<name>A0A2I0JA20_PUNGR</name>
<dbReference type="EMBL" id="PGOL01001882">
    <property type="protein sequence ID" value="PKI53102.1"/>
    <property type="molecule type" value="Genomic_DNA"/>
</dbReference>
<organism evidence="2 3">
    <name type="scientific">Punica granatum</name>
    <name type="common">Pomegranate</name>
    <dbReference type="NCBI Taxonomy" id="22663"/>
    <lineage>
        <taxon>Eukaryota</taxon>
        <taxon>Viridiplantae</taxon>
        <taxon>Streptophyta</taxon>
        <taxon>Embryophyta</taxon>
        <taxon>Tracheophyta</taxon>
        <taxon>Spermatophyta</taxon>
        <taxon>Magnoliopsida</taxon>
        <taxon>eudicotyledons</taxon>
        <taxon>Gunneridae</taxon>
        <taxon>Pentapetalae</taxon>
        <taxon>rosids</taxon>
        <taxon>malvids</taxon>
        <taxon>Myrtales</taxon>
        <taxon>Lythraceae</taxon>
        <taxon>Punica</taxon>
    </lineage>
</organism>
<feature type="compositionally biased region" description="Basic residues" evidence="1">
    <location>
        <begin position="33"/>
        <end position="44"/>
    </location>
</feature>
<keyword evidence="3" id="KW-1185">Reference proteome</keyword>
<evidence type="ECO:0000256" key="1">
    <source>
        <dbReference type="SAM" id="MobiDB-lite"/>
    </source>
</evidence>
<accession>A0A2I0JA20</accession>
<protein>
    <submittedName>
        <fullName evidence="2">Uncharacterized protein</fullName>
    </submittedName>
</protein>
<comment type="caution">
    <text evidence="2">The sequence shown here is derived from an EMBL/GenBank/DDBJ whole genome shotgun (WGS) entry which is preliminary data.</text>
</comment>
<evidence type="ECO:0000313" key="2">
    <source>
        <dbReference type="EMBL" id="PKI53102.1"/>
    </source>
</evidence>
<proteinExistence type="predicted"/>
<sequence>MPVRSRSTMVKHRRRPELSPASIPALVAASRGVNRRPQRRRRRCPPIPTAFG</sequence>
<dbReference type="AlphaFoldDB" id="A0A2I0JA20"/>
<feature type="region of interest" description="Disordered" evidence="1">
    <location>
        <begin position="1"/>
        <end position="52"/>
    </location>
</feature>
<gene>
    <name evidence="2" type="ORF">CRG98_026507</name>
</gene>
<reference evidence="2 3" key="1">
    <citation type="submission" date="2017-11" db="EMBL/GenBank/DDBJ databases">
        <title>De-novo sequencing of pomegranate (Punica granatum L.) genome.</title>
        <authorList>
            <person name="Akparov Z."/>
            <person name="Amiraslanov A."/>
            <person name="Hajiyeva S."/>
            <person name="Abbasov M."/>
            <person name="Kaur K."/>
            <person name="Hamwieh A."/>
            <person name="Solovyev V."/>
            <person name="Salamov A."/>
            <person name="Braich B."/>
            <person name="Kosarev P."/>
            <person name="Mahmoud A."/>
            <person name="Hajiyev E."/>
            <person name="Babayeva S."/>
            <person name="Izzatullayeva V."/>
            <person name="Mammadov A."/>
            <person name="Mammadov A."/>
            <person name="Sharifova S."/>
            <person name="Ojaghi J."/>
            <person name="Eynullazada K."/>
            <person name="Bayramov B."/>
            <person name="Abdulazimova A."/>
            <person name="Shahmuradov I."/>
        </authorList>
    </citation>
    <scope>NUCLEOTIDE SEQUENCE [LARGE SCALE GENOMIC DNA]</scope>
    <source>
        <strain evidence="3">cv. AG2017</strain>
        <tissue evidence="2">Leaf</tissue>
    </source>
</reference>
<evidence type="ECO:0000313" key="3">
    <source>
        <dbReference type="Proteomes" id="UP000233551"/>
    </source>
</evidence>